<dbReference type="SMART" id="SM00062">
    <property type="entry name" value="PBPb"/>
    <property type="match status" value="1"/>
</dbReference>
<evidence type="ECO:0000313" key="5">
    <source>
        <dbReference type="Proteomes" id="UP001143330"/>
    </source>
</evidence>
<dbReference type="SUPFAM" id="SSF53850">
    <property type="entry name" value="Periplasmic binding protein-like II"/>
    <property type="match status" value="1"/>
</dbReference>
<gene>
    <name evidence="4" type="ORF">GCM10017653_39270</name>
</gene>
<dbReference type="Gene3D" id="3.40.190.10">
    <property type="entry name" value="Periplasmic binding protein-like II"/>
    <property type="match status" value="2"/>
</dbReference>
<reference evidence="4" key="1">
    <citation type="journal article" date="2014" name="Int. J. Syst. Evol. Microbiol.">
        <title>Complete genome sequence of Corynebacterium casei LMG S-19264T (=DSM 44701T), isolated from a smear-ripened cheese.</title>
        <authorList>
            <consortium name="US DOE Joint Genome Institute (JGI-PGF)"/>
            <person name="Walter F."/>
            <person name="Albersmeier A."/>
            <person name="Kalinowski J."/>
            <person name="Ruckert C."/>
        </authorList>
    </citation>
    <scope>NUCLEOTIDE SEQUENCE</scope>
    <source>
        <strain evidence="4">VKM B-2789</strain>
    </source>
</reference>
<keyword evidence="5" id="KW-1185">Reference proteome</keyword>
<evidence type="ECO:0000313" key="4">
    <source>
        <dbReference type="EMBL" id="GLK85857.1"/>
    </source>
</evidence>
<feature type="signal peptide" evidence="2">
    <location>
        <begin position="1"/>
        <end position="25"/>
    </location>
</feature>
<dbReference type="RefSeq" id="WP_213359671.1">
    <property type="nucleotide sequence ID" value="NZ_BSFM01000017.1"/>
</dbReference>
<dbReference type="PANTHER" id="PTHR35936:SF17">
    <property type="entry name" value="ARGININE-BINDING EXTRACELLULAR PROTEIN ARTP"/>
    <property type="match status" value="1"/>
</dbReference>
<dbReference type="PROSITE" id="PS51318">
    <property type="entry name" value="TAT"/>
    <property type="match status" value="1"/>
</dbReference>
<protein>
    <submittedName>
        <fullName evidence="4">ABC transporter substrate-binding protein</fullName>
    </submittedName>
</protein>
<sequence length="292" mass="31579">MTEQLGNRRAFLTAGSLMGATAALAASSVVATPGSALAQDAGGSLKAIRDRGELRIGVAPGEPWFYKDQRSGEWYGLGWGLGVAVAKELGVKPVPVETTWGNAVAALQAGQFDVMFTMDATPQRALAVDFPVQPMFWYAQGVLLADGVSVTSWEEMNKPEFRIGVVLGTSPDRDITVRLPKATIERFPSADETGAAFIAGRMDGISLFHPALVMLQSRLKRGKVILPQPLRESPSSAAVPNVADKSWRDWLGVCLAYFYATGQTQKIFEDYLAFRGIDPAATPAIMRERWKS</sequence>
<dbReference type="AlphaFoldDB" id="A0A9W6NCP2"/>
<feature type="chain" id="PRO_5040734501" evidence="2">
    <location>
        <begin position="26"/>
        <end position="292"/>
    </location>
</feature>
<organism evidence="4 5">
    <name type="scientific">Ancylobacter defluvii</name>
    <dbReference type="NCBI Taxonomy" id="1282440"/>
    <lineage>
        <taxon>Bacteria</taxon>
        <taxon>Pseudomonadati</taxon>
        <taxon>Pseudomonadota</taxon>
        <taxon>Alphaproteobacteria</taxon>
        <taxon>Hyphomicrobiales</taxon>
        <taxon>Xanthobacteraceae</taxon>
        <taxon>Ancylobacter</taxon>
    </lineage>
</organism>
<reference evidence="4" key="2">
    <citation type="submission" date="2023-01" db="EMBL/GenBank/DDBJ databases">
        <authorList>
            <person name="Sun Q."/>
            <person name="Evtushenko L."/>
        </authorList>
    </citation>
    <scope>NUCLEOTIDE SEQUENCE</scope>
    <source>
        <strain evidence="4">VKM B-2789</strain>
    </source>
</reference>
<evidence type="ECO:0000259" key="3">
    <source>
        <dbReference type="SMART" id="SM00062"/>
    </source>
</evidence>
<accession>A0A9W6NCP2</accession>
<dbReference type="InterPro" id="IPR006311">
    <property type="entry name" value="TAT_signal"/>
</dbReference>
<dbReference type="Pfam" id="PF00497">
    <property type="entry name" value="SBP_bac_3"/>
    <property type="match status" value="1"/>
</dbReference>
<feature type="domain" description="Solute-binding protein family 3/N-terminal" evidence="3">
    <location>
        <begin position="53"/>
        <end position="275"/>
    </location>
</feature>
<evidence type="ECO:0000256" key="2">
    <source>
        <dbReference type="SAM" id="SignalP"/>
    </source>
</evidence>
<name>A0A9W6NCP2_9HYPH</name>
<dbReference type="Proteomes" id="UP001143330">
    <property type="component" value="Unassembled WGS sequence"/>
</dbReference>
<dbReference type="EMBL" id="BSFM01000017">
    <property type="protein sequence ID" value="GLK85857.1"/>
    <property type="molecule type" value="Genomic_DNA"/>
</dbReference>
<keyword evidence="1 2" id="KW-0732">Signal</keyword>
<dbReference type="InterPro" id="IPR001638">
    <property type="entry name" value="Solute-binding_3/MltF_N"/>
</dbReference>
<proteinExistence type="predicted"/>
<comment type="caution">
    <text evidence="4">The sequence shown here is derived from an EMBL/GenBank/DDBJ whole genome shotgun (WGS) entry which is preliminary data.</text>
</comment>
<evidence type="ECO:0000256" key="1">
    <source>
        <dbReference type="ARBA" id="ARBA00022729"/>
    </source>
</evidence>
<dbReference type="PANTHER" id="PTHR35936">
    <property type="entry name" value="MEMBRANE-BOUND LYTIC MUREIN TRANSGLYCOSYLASE F"/>
    <property type="match status" value="1"/>
</dbReference>